<evidence type="ECO:0000313" key="3">
    <source>
        <dbReference type="Proteomes" id="UP001281447"/>
    </source>
</evidence>
<proteinExistence type="predicted"/>
<name>A0ABU5C5U8_9BACI</name>
<dbReference type="Gene3D" id="2.40.128.690">
    <property type="entry name" value="YycH protein, domain 3-like"/>
    <property type="match status" value="1"/>
</dbReference>
<gene>
    <name evidence="2" type="primary">yycI</name>
    <name evidence="2" type="ORF">RWE15_09825</name>
</gene>
<protein>
    <submittedName>
        <fullName evidence="2">Two-component system regulatory protein YycI</fullName>
    </submittedName>
</protein>
<evidence type="ECO:0000259" key="1">
    <source>
        <dbReference type="Pfam" id="PF09648"/>
    </source>
</evidence>
<feature type="domain" description="Regulatory protein YycH-like" evidence="1">
    <location>
        <begin position="1"/>
        <end position="58"/>
    </location>
</feature>
<dbReference type="InterPro" id="IPR018604">
    <property type="entry name" value="YycI-like"/>
</dbReference>
<keyword evidence="3" id="KW-1185">Reference proteome</keyword>
<accession>A0ABU5C5U8</accession>
<organism evidence="2 3">
    <name type="scientific">Tigheibacillus halophilus</name>
    <dbReference type="NCBI Taxonomy" id="361280"/>
    <lineage>
        <taxon>Bacteria</taxon>
        <taxon>Bacillati</taxon>
        <taxon>Bacillota</taxon>
        <taxon>Bacilli</taxon>
        <taxon>Bacillales</taxon>
        <taxon>Bacillaceae</taxon>
        <taxon>Tigheibacillus</taxon>
    </lineage>
</organism>
<reference evidence="2 3" key="1">
    <citation type="submission" date="2023-10" db="EMBL/GenBank/DDBJ databases">
        <title>Virgibacillus halophilus 5B73C genome.</title>
        <authorList>
            <person name="Miliotis G."/>
            <person name="Sengupta P."/>
            <person name="Hameed A."/>
            <person name="Chuvochina M."/>
            <person name="Mcdonagh F."/>
            <person name="Simpson A.C."/>
            <person name="Singh N.K."/>
            <person name="Rekha P.D."/>
            <person name="Raman K."/>
            <person name="Hugenholtz P."/>
            <person name="Venkateswaran K."/>
        </authorList>
    </citation>
    <scope>NUCLEOTIDE SEQUENCE [LARGE SCALE GENOMIC DNA]</scope>
    <source>
        <strain evidence="2 3">5B73C</strain>
    </source>
</reference>
<comment type="caution">
    <text evidence="2">The sequence shown here is derived from an EMBL/GenBank/DDBJ whole genome shotgun (WGS) entry which is preliminary data.</text>
</comment>
<evidence type="ECO:0000313" key="2">
    <source>
        <dbReference type="EMBL" id="MDY0394694.1"/>
    </source>
</evidence>
<dbReference type="EMBL" id="JAWDIP010000003">
    <property type="protein sequence ID" value="MDY0394694.1"/>
    <property type="molecule type" value="Genomic_DNA"/>
</dbReference>
<sequence>MDAVGKLYENNQLNSGDEVSEIKIGYHTVVPLTNGVQVFAPTWKLTVNDKRSYFVNAIEGVVISKDDVSFLGEAVKFIKTKLQQVDDDKAAGKEMRKMLTEKEKILNRSDTQ</sequence>
<dbReference type="Pfam" id="PF09648">
    <property type="entry name" value="YycI"/>
    <property type="match status" value="1"/>
</dbReference>
<dbReference type="Proteomes" id="UP001281447">
    <property type="component" value="Unassembled WGS sequence"/>
</dbReference>